<dbReference type="SUPFAM" id="SSF51905">
    <property type="entry name" value="FAD/NAD(P)-binding domain"/>
    <property type="match status" value="1"/>
</dbReference>
<name>A0A0P9DH97_9CHLR</name>
<organism evidence="21 22">
    <name type="scientific">Kouleothrix aurantiaca</name>
    <dbReference type="NCBI Taxonomy" id="186479"/>
    <lineage>
        <taxon>Bacteria</taxon>
        <taxon>Bacillati</taxon>
        <taxon>Chloroflexota</taxon>
        <taxon>Chloroflexia</taxon>
        <taxon>Chloroflexales</taxon>
        <taxon>Roseiflexineae</taxon>
        <taxon>Roseiflexaceae</taxon>
        <taxon>Kouleothrix</taxon>
    </lineage>
</organism>
<sequence>MGSGSTAFAAALRAAELGKRAVMTEARTLGGTCVNRGCLPSKNLIEAAKIIFDARNPRYPGIAPHEPVFDFDQLIAQKDELVSSYRDKKYQSIIGKDQDIDVVYGRARLLDPHTVAVDGPEGTTELRGNKILIALGSSPTLPSIEGLEETPYLTSDLLTSQEEMELKELPSSLIIVGGGYIALELGQMFARFGTRVTILERNTRVLRHGYEPEVGITIQRILRNEGINVQTKAEVVRVSGDEREVSVTARVDGQEQAFRAARLLIATGREPNTRNVGLEAAGVELVDGGAVKVDEHLRTSVPHMFAAGDVIGAQHGNQLATPVGAHDGVIVAHNAFAEETGRTPRVVDHRVIPRTIFTDPQIGIVGITDAEANAAGHRCWCNTIPMEFVPRAGAIRDTRGMIKMVIDDDTKEVLGVSMVGANAGEVIHEAAMAMRFRATIDDYIDMIHVYPTMAEALKIVAISRYKDPSKLSCCAE</sequence>
<feature type="binding site" evidence="16">
    <location>
        <position position="42"/>
    </location>
    <ligand>
        <name>FAD</name>
        <dbReference type="ChEBI" id="CHEBI:57692"/>
    </ligand>
</feature>
<dbReference type="AlphaFoldDB" id="A0A0P9DH97"/>
<feature type="disulfide bond" description="Redox-active" evidence="17">
    <location>
        <begin position="33"/>
        <end position="38"/>
    </location>
</feature>
<evidence type="ECO:0000259" key="19">
    <source>
        <dbReference type="Pfam" id="PF02852"/>
    </source>
</evidence>
<dbReference type="PANTHER" id="PTHR43014:SF4">
    <property type="entry name" value="PYRIDINE NUCLEOTIDE-DISULFIDE OXIDOREDUCTASE RCLA-RELATED"/>
    <property type="match status" value="1"/>
</dbReference>
<keyword evidence="7" id="KW-0479">Metal-binding</keyword>
<dbReference type="GO" id="GO:0045340">
    <property type="term" value="F:mercury ion binding"/>
    <property type="evidence" value="ECO:0007669"/>
    <property type="project" value="InterPro"/>
</dbReference>
<evidence type="ECO:0000256" key="1">
    <source>
        <dbReference type="ARBA" id="ARBA00007532"/>
    </source>
</evidence>
<keyword evidence="12" id="KW-1015">Disulfide bond</keyword>
<dbReference type="GO" id="GO:0050787">
    <property type="term" value="P:detoxification of mercury ion"/>
    <property type="evidence" value="ECO:0007669"/>
    <property type="project" value="InterPro"/>
</dbReference>
<dbReference type="PRINTS" id="PR00368">
    <property type="entry name" value="FADPNR"/>
</dbReference>
<dbReference type="Proteomes" id="UP000050509">
    <property type="component" value="Unassembled WGS sequence"/>
</dbReference>
<keyword evidence="13 18" id="KW-0676">Redox-active center</keyword>
<dbReference type="GO" id="GO:0050660">
    <property type="term" value="F:flavin adenine dinucleotide binding"/>
    <property type="evidence" value="ECO:0007669"/>
    <property type="project" value="InterPro"/>
</dbReference>
<feature type="binding site" evidence="16">
    <location>
        <position position="309"/>
    </location>
    <ligand>
        <name>FAD</name>
        <dbReference type="ChEBI" id="CHEBI:57692"/>
    </ligand>
</feature>
<evidence type="ECO:0000256" key="13">
    <source>
        <dbReference type="ARBA" id="ARBA00023284"/>
    </source>
</evidence>
<dbReference type="FunFam" id="3.30.390.30:FF:000001">
    <property type="entry name" value="Dihydrolipoyl dehydrogenase"/>
    <property type="match status" value="1"/>
</dbReference>
<feature type="binding site" evidence="16">
    <location>
        <position position="268"/>
    </location>
    <ligand>
        <name>NAD(+)</name>
        <dbReference type="ChEBI" id="CHEBI:57540"/>
    </ligand>
</feature>
<dbReference type="PANTHER" id="PTHR43014">
    <property type="entry name" value="MERCURIC REDUCTASE"/>
    <property type="match status" value="1"/>
</dbReference>
<evidence type="ECO:0000256" key="7">
    <source>
        <dbReference type="ARBA" id="ARBA00022723"/>
    </source>
</evidence>
<dbReference type="PROSITE" id="PS00076">
    <property type="entry name" value="PYRIDINE_REDOX_1"/>
    <property type="match status" value="1"/>
</dbReference>
<dbReference type="EMBL" id="LJCR01000009">
    <property type="protein sequence ID" value="KPV54875.1"/>
    <property type="molecule type" value="Genomic_DNA"/>
</dbReference>
<feature type="binding site" evidence="16">
    <location>
        <begin position="177"/>
        <end position="184"/>
    </location>
    <ligand>
        <name>NAD(+)</name>
        <dbReference type="ChEBI" id="CHEBI:57540"/>
    </ligand>
</feature>
<dbReference type="NCBIfam" id="TIGR02053">
    <property type="entry name" value="MerA"/>
    <property type="match status" value="1"/>
</dbReference>
<reference evidence="21 22" key="1">
    <citation type="submission" date="2015-09" db="EMBL/GenBank/DDBJ databases">
        <title>Draft genome sequence of Kouleothrix aurantiaca JCM 19913.</title>
        <authorList>
            <person name="Hemp J."/>
        </authorList>
    </citation>
    <scope>NUCLEOTIDE SEQUENCE [LARGE SCALE GENOMIC DNA]</scope>
    <source>
        <strain evidence="21 22">COM-B</strain>
    </source>
</reference>
<dbReference type="InterPro" id="IPR021179">
    <property type="entry name" value="Mercury_reductase_MerA"/>
</dbReference>
<dbReference type="SUPFAM" id="SSF55424">
    <property type="entry name" value="FAD/NAD-linked reductases, dimerisation (C-terminal) domain"/>
    <property type="match status" value="1"/>
</dbReference>
<evidence type="ECO:0000256" key="3">
    <source>
        <dbReference type="ARBA" id="ARBA00012661"/>
    </source>
</evidence>
<dbReference type="PATRIC" id="fig|186479.3.peg.10692"/>
<dbReference type="PRINTS" id="PR00411">
    <property type="entry name" value="PNDRDTASEI"/>
</dbReference>
<comment type="similarity">
    <text evidence="1 18">Belongs to the class-I pyridine nucleotide-disulfide oxidoreductase family.</text>
</comment>
<evidence type="ECO:0000256" key="12">
    <source>
        <dbReference type="ARBA" id="ARBA00023157"/>
    </source>
</evidence>
<dbReference type="InterPro" id="IPR004099">
    <property type="entry name" value="Pyr_nucl-diS_OxRdtase_dimer"/>
</dbReference>
<keyword evidence="16" id="KW-0547">Nucleotide-binding</keyword>
<keyword evidence="8 16" id="KW-0274">FAD</keyword>
<evidence type="ECO:0000256" key="6">
    <source>
        <dbReference type="ARBA" id="ARBA00022630"/>
    </source>
</evidence>
<dbReference type="Gene3D" id="3.30.390.30">
    <property type="match status" value="1"/>
</dbReference>
<evidence type="ECO:0000256" key="9">
    <source>
        <dbReference type="ARBA" id="ARBA00022857"/>
    </source>
</evidence>
<evidence type="ECO:0000313" key="22">
    <source>
        <dbReference type="Proteomes" id="UP000050509"/>
    </source>
</evidence>
<feature type="domain" description="Pyridine nucleotide-disulphide oxidoreductase dimerisation" evidence="19">
    <location>
        <begin position="352"/>
        <end position="458"/>
    </location>
</feature>
<evidence type="ECO:0000256" key="8">
    <source>
        <dbReference type="ARBA" id="ARBA00022827"/>
    </source>
</evidence>
<feature type="domain" description="FAD/NAD(P)-binding" evidence="20">
    <location>
        <begin position="2"/>
        <end position="321"/>
    </location>
</feature>
<keyword evidence="6 18" id="KW-0285">Flavoprotein</keyword>
<dbReference type="GO" id="GO:0016152">
    <property type="term" value="F:mercury (II) reductase (NADP+) activity"/>
    <property type="evidence" value="ECO:0007669"/>
    <property type="project" value="UniProtKB-EC"/>
</dbReference>
<evidence type="ECO:0000256" key="10">
    <source>
        <dbReference type="ARBA" id="ARBA00022914"/>
    </source>
</evidence>
<dbReference type="Pfam" id="PF07992">
    <property type="entry name" value="Pyr_redox_2"/>
    <property type="match status" value="1"/>
</dbReference>
<gene>
    <name evidence="21" type="ORF">SE17_00960</name>
</gene>
<evidence type="ECO:0000313" key="21">
    <source>
        <dbReference type="EMBL" id="KPV54875.1"/>
    </source>
</evidence>
<comment type="catalytic activity">
    <reaction evidence="15">
        <text>Hg + NADP(+) + H(+) = Hg(2+) + NADPH</text>
        <dbReference type="Rhea" id="RHEA:23856"/>
        <dbReference type="ChEBI" id="CHEBI:15378"/>
        <dbReference type="ChEBI" id="CHEBI:16170"/>
        <dbReference type="ChEBI" id="CHEBI:16793"/>
        <dbReference type="ChEBI" id="CHEBI:57783"/>
        <dbReference type="ChEBI" id="CHEBI:58349"/>
        <dbReference type="EC" id="1.16.1.1"/>
    </reaction>
</comment>
<dbReference type="InterPro" id="IPR001100">
    <property type="entry name" value="Pyr_nuc-diS_OxRdtase"/>
</dbReference>
<evidence type="ECO:0000256" key="18">
    <source>
        <dbReference type="RuleBase" id="RU003691"/>
    </source>
</evidence>
<evidence type="ECO:0000256" key="5">
    <source>
        <dbReference type="ARBA" id="ARBA00022466"/>
    </source>
</evidence>
<keyword evidence="9" id="KW-0521">NADP</keyword>
<accession>A0A0P9DH97</accession>
<keyword evidence="5" id="KW-0475">Mercuric resistance</keyword>
<comment type="subunit">
    <text evidence="2">Homodimer.</text>
</comment>
<dbReference type="PIRSF" id="PIRSF000350">
    <property type="entry name" value="Mercury_reductase_MerA"/>
    <property type="match status" value="1"/>
</dbReference>
<evidence type="ECO:0000256" key="4">
    <source>
        <dbReference type="ARBA" id="ARBA00014791"/>
    </source>
</evidence>
<dbReference type="GO" id="GO:0016668">
    <property type="term" value="F:oxidoreductase activity, acting on a sulfur group of donors, NAD(P) as acceptor"/>
    <property type="evidence" value="ECO:0007669"/>
    <property type="project" value="InterPro"/>
</dbReference>
<keyword evidence="10" id="KW-0476">Mercury</keyword>
<dbReference type="Pfam" id="PF02852">
    <property type="entry name" value="Pyr_redox_dim"/>
    <property type="match status" value="1"/>
</dbReference>
<dbReference type="InterPro" id="IPR023753">
    <property type="entry name" value="FAD/NAD-binding_dom"/>
</dbReference>
<dbReference type="InterPro" id="IPR016156">
    <property type="entry name" value="FAD/NAD-linked_Rdtase_dimer_sf"/>
</dbReference>
<dbReference type="InterPro" id="IPR012999">
    <property type="entry name" value="Pyr_OxRdtase_I_AS"/>
</dbReference>
<comment type="cofactor">
    <cofactor evidence="16">
        <name>FAD</name>
        <dbReference type="ChEBI" id="CHEBI:57692"/>
    </cofactor>
    <text evidence="16">Binds 1 FAD per subunit.</text>
</comment>
<evidence type="ECO:0000256" key="15">
    <source>
        <dbReference type="ARBA" id="ARBA00048984"/>
    </source>
</evidence>
<keyword evidence="22" id="KW-1185">Reference proteome</keyword>
<evidence type="ECO:0000259" key="20">
    <source>
        <dbReference type="Pfam" id="PF07992"/>
    </source>
</evidence>
<evidence type="ECO:0000256" key="16">
    <source>
        <dbReference type="PIRSR" id="PIRSR000350-3"/>
    </source>
</evidence>
<dbReference type="GO" id="GO:0003955">
    <property type="term" value="F:NAD(P)H dehydrogenase (quinone) activity"/>
    <property type="evidence" value="ECO:0007669"/>
    <property type="project" value="TreeGrafter"/>
</dbReference>
<keyword evidence="11 18" id="KW-0560">Oxidoreductase</keyword>
<comment type="caution">
    <text evidence="21">The sequence shown here is derived from an EMBL/GenBank/DDBJ whole genome shotgun (WGS) entry which is preliminary data.</text>
</comment>
<proteinExistence type="inferred from homology"/>
<protein>
    <recommendedName>
        <fullName evidence="4">Mercuric reductase</fullName>
        <ecNumber evidence="3">1.16.1.1</ecNumber>
    </recommendedName>
    <alternativeName>
        <fullName evidence="14">Hg(II) reductase</fullName>
    </alternativeName>
</protein>
<keyword evidence="16" id="KW-0520">NAD</keyword>
<evidence type="ECO:0000256" key="2">
    <source>
        <dbReference type="ARBA" id="ARBA00011738"/>
    </source>
</evidence>
<evidence type="ECO:0000256" key="11">
    <source>
        <dbReference type="ARBA" id="ARBA00023002"/>
    </source>
</evidence>
<dbReference type="GO" id="GO:0050661">
    <property type="term" value="F:NADP binding"/>
    <property type="evidence" value="ECO:0007669"/>
    <property type="project" value="InterPro"/>
</dbReference>
<dbReference type="EC" id="1.16.1.1" evidence="3"/>
<evidence type="ECO:0000256" key="17">
    <source>
        <dbReference type="PIRSR" id="PIRSR000350-4"/>
    </source>
</evidence>
<dbReference type="InterPro" id="IPR036188">
    <property type="entry name" value="FAD/NAD-bd_sf"/>
</dbReference>
<evidence type="ECO:0000256" key="14">
    <source>
        <dbReference type="ARBA" id="ARBA00031725"/>
    </source>
</evidence>
<dbReference type="Gene3D" id="3.50.50.60">
    <property type="entry name" value="FAD/NAD(P)-binding domain"/>
    <property type="match status" value="2"/>
</dbReference>
<feature type="binding site" evidence="16">
    <location>
        <position position="200"/>
    </location>
    <ligand>
        <name>NAD(+)</name>
        <dbReference type="ChEBI" id="CHEBI:57540"/>
    </ligand>
</feature>